<evidence type="ECO:0000256" key="1">
    <source>
        <dbReference type="SAM" id="SignalP"/>
    </source>
</evidence>
<proteinExistence type="predicted"/>
<accession>A0A1B6EWT6</accession>
<protein>
    <submittedName>
        <fullName evidence="2">Uncharacterized protein</fullName>
    </submittedName>
</protein>
<dbReference type="AlphaFoldDB" id="A0A1B6EWT6"/>
<keyword evidence="1" id="KW-0732">Signal</keyword>
<reference evidence="2" key="1">
    <citation type="submission" date="2015-11" db="EMBL/GenBank/DDBJ databases">
        <title>De novo transcriptome assembly of four potential Pierce s Disease insect vectors from Arizona vineyards.</title>
        <authorList>
            <person name="Tassone E.E."/>
        </authorList>
    </citation>
    <scope>NUCLEOTIDE SEQUENCE</scope>
</reference>
<dbReference type="EMBL" id="GECZ01027351">
    <property type="protein sequence ID" value="JAS42418.1"/>
    <property type="molecule type" value="Transcribed_RNA"/>
</dbReference>
<sequence>MLTKRILFAAINYYLAVFVGTHGSPQCLDVPTIDSDLNFAYCNQPIFVTFLPKTDQNEIVDNICATLFPLADNPNTYTIYFSTVYCDGSTKVETYVFTDVELGRYRGSNPFCTYTSNVIGFAGCDTYVNYRCFEFGDCDGQSSVLGLSPSCRPLGLSCLQKIEEILDNAGVPKAEYIVLPMKLPNRCVTEQLCINNIEGDFYCALNLPKPQPALLPPLLPNGVIPPPPFTLGSILPGLLG</sequence>
<feature type="signal peptide" evidence="1">
    <location>
        <begin position="1"/>
        <end position="23"/>
    </location>
</feature>
<evidence type="ECO:0000313" key="2">
    <source>
        <dbReference type="EMBL" id="JAS42418.1"/>
    </source>
</evidence>
<name>A0A1B6EWT6_9HEMI</name>
<organism evidence="2">
    <name type="scientific">Cuerna arida</name>
    <dbReference type="NCBI Taxonomy" id="1464854"/>
    <lineage>
        <taxon>Eukaryota</taxon>
        <taxon>Metazoa</taxon>
        <taxon>Ecdysozoa</taxon>
        <taxon>Arthropoda</taxon>
        <taxon>Hexapoda</taxon>
        <taxon>Insecta</taxon>
        <taxon>Pterygota</taxon>
        <taxon>Neoptera</taxon>
        <taxon>Paraneoptera</taxon>
        <taxon>Hemiptera</taxon>
        <taxon>Auchenorrhyncha</taxon>
        <taxon>Membracoidea</taxon>
        <taxon>Cicadellidae</taxon>
        <taxon>Cicadellinae</taxon>
        <taxon>Proconiini</taxon>
        <taxon>Cuerna</taxon>
    </lineage>
</organism>
<gene>
    <name evidence="2" type="ORF">g.6874</name>
</gene>
<feature type="chain" id="PRO_5008582420" evidence="1">
    <location>
        <begin position="24"/>
        <end position="240"/>
    </location>
</feature>